<evidence type="ECO:0008006" key="5">
    <source>
        <dbReference type="Google" id="ProtNLM"/>
    </source>
</evidence>
<sequence length="79" mass="8659">MSVVATGGPPEDTPTTFTRDELTERFGRGPSGVVWPARDRSNESIWVVLPLAYLAAGVAMLLLARRLRRAGLVVVLLRR</sequence>
<evidence type="ECO:0000256" key="1">
    <source>
        <dbReference type="SAM" id="MobiDB-lite"/>
    </source>
</evidence>
<evidence type="ECO:0000313" key="3">
    <source>
        <dbReference type="EMBL" id="GEC29601.1"/>
    </source>
</evidence>
<feature type="region of interest" description="Disordered" evidence="1">
    <location>
        <begin position="1"/>
        <end position="22"/>
    </location>
</feature>
<keyword evidence="4" id="KW-1185">Reference proteome</keyword>
<comment type="caution">
    <text evidence="3">The sequence shown here is derived from an EMBL/GenBank/DDBJ whole genome shotgun (WGS) entry which is preliminary data.</text>
</comment>
<feature type="transmembrane region" description="Helical" evidence="2">
    <location>
        <begin position="45"/>
        <end position="64"/>
    </location>
</feature>
<protein>
    <recommendedName>
        <fullName evidence="5">MYXO-CTERM domain-containing protein</fullName>
    </recommendedName>
</protein>
<reference evidence="3 4" key="1">
    <citation type="submission" date="2019-06" db="EMBL/GenBank/DDBJ databases">
        <title>Whole genome shotgun sequence of Pseudonocardia saturnea NBRC 14499.</title>
        <authorList>
            <person name="Hosoyama A."/>
            <person name="Uohara A."/>
            <person name="Ohji S."/>
            <person name="Ichikawa N."/>
        </authorList>
    </citation>
    <scope>NUCLEOTIDE SEQUENCE [LARGE SCALE GENOMIC DNA]</scope>
    <source>
        <strain evidence="3 4">NBRC 14499</strain>
    </source>
</reference>
<dbReference type="EMBL" id="BJNH01000141">
    <property type="protein sequence ID" value="GEC29601.1"/>
    <property type="molecule type" value="Genomic_DNA"/>
</dbReference>
<keyword evidence="2" id="KW-1133">Transmembrane helix</keyword>
<evidence type="ECO:0000256" key="2">
    <source>
        <dbReference type="SAM" id="Phobius"/>
    </source>
</evidence>
<name>A0ABQ0S9J8_9PSEU</name>
<dbReference type="Proteomes" id="UP000320693">
    <property type="component" value="Unassembled WGS sequence"/>
</dbReference>
<proteinExistence type="predicted"/>
<keyword evidence="2" id="KW-0812">Transmembrane</keyword>
<evidence type="ECO:0000313" key="4">
    <source>
        <dbReference type="Proteomes" id="UP000320693"/>
    </source>
</evidence>
<keyword evidence="2" id="KW-0472">Membrane</keyword>
<organism evidence="3 4">
    <name type="scientific">Pseudonocardia saturnea</name>
    <dbReference type="NCBI Taxonomy" id="33909"/>
    <lineage>
        <taxon>Bacteria</taxon>
        <taxon>Bacillati</taxon>
        <taxon>Actinomycetota</taxon>
        <taxon>Actinomycetes</taxon>
        <taxon>Pseudonocardiales</taxon>
        <taxon>Pseudonocardiaceae</taxon>
        <taxon>Pseudonocardia</taxon>
    </lineage>
</organism>
<accession>A0ABQ0S9J8</accession>
<gene>
    <name evidence="3" type="ORF">PSA01_66300</name>
</gene>